<organism evidence="2 3">
    <name type="scientific">Pieris brassicae</name>
    <name type="common">White butterfly</name>
    <name type="synonym">Large white butterfly</name>
    <dbReference type="NCBI Taxonomy" id="7116"/>
    <lineage>
        <taxon>Eukaryota</taxon>
        <taxon>Metazoa</taxon>
        <taxon>Ecdysozoa</taxon>
        <taxon>Arthropoda</taxon>
        <taxon>Hexapoda</taxon>
        <taxon>Insecta</taxon>
        <taxon>Pterygota</taxon>
        <taxon>Neoptera</taxon>
        <taxon>Endopterygota</taxon>
        <taxon>Lepidoptera</taxon>
        <taxon>Glossata</taxon>
        <taxon>Ditrysia</taxon>
        <taxon>Papilionoidea</taxon>
        <taxon>Pieridae</taxon>
        <taxon>Pierinae</taxon>
        <taxon>Pieris</taxon>
    </lineage>
</organism>
<proteinExistence type="predicted"/>
<protein>
    <recommendedName>
        <fullName evidence="1">Peptidase S1 domain-containing protein</fullName>
    </recommendedName>
</protein>
<dbReference type="GO" id="GO:0006508">
    <property type="term" value="P:proteolysis"/>
    <property type="evidence" value="ECO:0007669"/>
    <property type="project" value="InterPro"/>
</dbReference>
<evidence type="ECO:0000259" key="1">
    <source>
        <dbReference type="Pfam" id="PF00089"/>
    </source>
</evidence>
<feature type="domain" description="Peptidase S1" evidence="1">
    <location>
        <begin position="19"/>
        <end position="71"/>
    </location>
</feature>
<dbReference type="InterPro" id="IPR043504">
    <property type="entry name" value="Peptidase_S1_PA_chymotrypsin"/>
</dbReference>
<accession>A0A9P0TM72</accession>
<dbReference type="AlphaFoldDB" id="A0A9P0TM72"/>
<dbReference type="EMBL" id="CALOZG010000020">
    <property type="protein sequence ID" value="CAH4031761.1"/>
    <property type="molecule type" value="Genomic_DNA"/>
</dbReference>
<reference evidence="2" key="1">
    <citation type="submission" date="2022-05" db="EMBL/GenBank/DDBJ databases">
        <authorList>
            <person name="Okamura Y."/>
        </authorList>
    </citation>
    <scope>NUCLEOTIDE SEQUENCE</scope>
</reference>
<dbReference type="Pfam" id="PF00089">
    <property type="entry name" value="Trypsin"/>
    <property type="match status" value="1"/>
</dbReference>
<keyword evidence="3" id="KW-1185">Reference proteome</keyword>
<comment type="caution">
    <text evidence="2">The sequence shown here is derived from an EMBL/GenBank/DDBJ whole genome shotgun (WGS) entry which is preliminary data.</text>
</comment>
<evidence type="ECO:0000313" key="2">
    <source>
        <dbReference type="EMBL" id="CAH4031761.1"/>
    </source>
</evidence>
<name>A0A9P0TM72_PIEBR</name>
<dbReference type="InterPro" id="IPR001254">
    <property type="entry name" value="Trypsin_dom"/>
</dbReference>
<gene>
    <name evidence="2" type="ORF">PIBRA_LOCUS8234</name>
</gene>
<sequence length="77" mass="8617">MNRIKFFVKIIISKGLDHKNGTVAGWGQTDTGRESAILLRVEVPVKTDAECKGYYNINNRDAVKKLFCAGELKDDES</sequence>
<dbReference type="GO" id="GO:0004252">
    <property type="term" value="F:serine-type endopeptidase activity"/>
    <property type="evidence" value="ECO:0007669"/>
    <property type="project" value="InterPro"/>
</dbReference>
<dbReference type="Proteomes" id="UP001152562">
    <property type="component" value="Unassembled WGS sequence"/>
</dbReference>
<dbReference type="SUPFAM" id="SSF50494">
    <property type="entry name" value="Trypsin-like serine proteases"/>
    <property type="match status" value="1"/>
</dbReference>
<dbReference type="InterPro" id="IPR009003">
    <property type="entry name" value="Peptidase_S1_PA"/>
</dbReference>
<evidence type="ECO:0000313" key="3">
    <source>
        <dbReference type="Proteomes" id="UP001152562"/>
    </source>
</evidence>
<dbReference type="Gene3D" id="2.40.10.10">
    <property type="entry name" value="Trypsin-like serine proteases"/>
    <property type="match status" value="1"/>
</dbReference>